<dbReference type="VEuPathDB" id="VectorBase:LOC119169560"/>
<evidence type="ECO:0000256" key="1">
    <source>
        <dbReference type="PROSITE-ProRule" id="PRU00042"/>
    </source>
</evidence>
<feature type="region of interest" description="Disordered" evidence="2">
    <location>
        <begin position="327"/>
        <end position="393"/>
    </location>
</feature>
<feature type="region of interest" description="Disordered" evidence="2">
    <location>
        <begin position="167"/>
        <end position="298"/>
    </location>
</feature>
<reference evidence="4" key="1">
    <citation type="journal article" date="2020" name="Cell">
        <title>Large-Scale Comparative Analyses of Tick Genomes Elucidate Their Genetic Diversity and Vector Capacities.</title>
        <authorList>
            <consortium name="Tick Genome and Microbiome Consortium (TIGMIC)"/>
            <person name="Jia N."/>
            <person name="Wang J."/>
            <person name="Shi W."/>
            <person name="Du L."/>
            <person name="Sun Y."/>
            <person name="Zhan W."/>
            <person name="Jiang J.F."/>
            <person name="Wang Q."/>
            <person name="Zhang B."/>
            <person name="Ji P."/>
            <person name="Bell-Sakyi L."/>
            <person name="Cui X.M."/>
            <person name="Yuan T.T."/>
            <person name="Jiang B.G."/>
            <person name="Yang W.F."/>
            <person name="Lam T.T."/>
            <person name="Chang Q.C."/>
            <person name="Ding S.J."/>
            <person name="Wang X.J."/>
            <person name="Zhu J.G."/>
            <person name="Ruan X.D."/>
            <person name="Zhao L."/>
            <person name="Wei J.T."/>
            <person name="Ye R.Z."/>
            <person name="Que T.C."/>
            <person name="Du C.H."/>
            <person name="Zhou Y.H."/>
            <person name="Cheng J.X."/>
            <person name="Dai P.F."/>
            <person name="Guo W.B."/>
            <person name="Han X.H."/>
            <person name="Huang E.J."/>
            <person name="Li L.F."/>
            <person name="Wei W."/>
            <person name="Gao Y.C."/>
            <person name="Liu J.Z."/>
            <person name="Shao H.Z."/>
            <person name="Wang X."/>
            <person name="Wang C.C."/>
            <person name="Yang T.C."/>
            <person name="Huo Q.B."/>
            <person name="Li W."/>
            <person name="Chen H.Y."/>
            <person name="Chen S.E."/>
            <person name="Zhou L.G."/>
            <person name="Ni X.B."/>
            <person name="Tian J.H."/>
            <person name="Sheng Y."/>
            <person name="Liu T."/>
            <person name="Pan Y.S."/>
            <person name="Xia L.Y."/>
            <person name="Li J."/>
            <person name="Zhao F."/>
            <person name="Cao W.C."/>
        </authorList>
    </citation>
    <scope>NUCLEOTIDE SEQUENCE</scope>
    <source>
        <strain evidence="4">Rmic-2018</strain>
    </source>
</reference>
<sequence length="576" mass="62861">MVVRGEGFIVNVKRGFLTKVVNASPHPEAARPSFPGGGAANRSGRQHGVVGATGTDDEQGTVTGRSEVCSEVLQERKLWSELLEKVMGTTGEQKWRNTEVHNEAVGPSGCGSDERPLLRKALQRERLQAMRQNPSYREMERLRQRSMMQLKRQDPGFRALERERQRARMQLRRQDPSFRAMERERQRRRMRLKRRDPAFREREREQQKTRLLVKRSGDKLPVALDVSSSSSSTPASTPAISTQASSQLALPPPPHQQISGHTLQSHAPAHHSSSSSHSQSQQSSSQQHGKGASTLGNCLVPHDIQKRDATALYGHLQRIVGYHNLLQARPPHPEDPSSSFKSPYFGGETSGGLVSRRMGAPQGHHGGGGSSGSKGSHPSTGGGRQKGFLDGGPCHPLGEMFAASYPTMRDQGLAAAAGAQPCGALDGPPLLHAATSAEGGGGRGNSSHPAALLGSGDLLPSVPDCPECLEAQRQRLQCGLCQGEDQQAATGGRCSGRRPRSSRQSTERFSCSVCAKEFGMKHHLKEHYKSHGDRNLCCPHCDYRTCYGYALRRHVIIRHDRPAARQAQVIQQLTVQ</sequence>
<feature type="compositionally biased region" description="Basic and acidic residues" evidence="2">
    <location>
        <begin position="167"/>
        <end position="185"/>
    </location>
</feature>
<gene>
    <name evidence="4" type="ORF">HPB51_015426</name>
</gene>
<comment type="caution">
    <text evidence="4">The sequence shown here is derived from an EMBL/GenBank/DDBJ whole genome shotgun (WGS) entry which is preliminary data.</text>
</comment>
<name>A0A9J6DUZ3_RHIMP</name>
<accession>A0A9J6DUZ3</accession>
<organism evidence="4 5">
    <name type="scientific">Rhipicephalus microplus</name>
    <name type="common">Cattle tick</name>
    <name type="synonym">Boophilus microplus</name>
    <dbReference type="NCBI Taxonomy" id="6941"/>
    <lineage>
        <taxon>Eukaryota</taxon>
        <taxon>Metazoa</taxon>
        <taxon>Ecdysozoa</taxon>
        <taxon>Arthropoda</taxon>
        <taxon>Chelicerata</taxon>
        <taxon>Arachnida</taxon>
        <taxon>Acari</taxon>
        <taxon>Parasitiformes</taxon>
        <taxon>Ixodida</taxon>
        <taxon>Ixodoidea</taxon>
        <taxon>Ixodidae</taxon>
        <taxon>Rhipicephalinae</taxon>
        <taxon>Rhipicephalus</taxon>
        <taxon>Boophilus</taxon>
    </lineage>
</organism>
<keyword evidence="5" id="KW-1185">Reference proteome</keyword>
<protein>
    <recommendedName>
        <fullName evidence="3">C2H2-type domain-containing protein</fullName>
    </recommendedName>
</protein>
<evidence type="ECO:0000313" key="4">
    <source>
        <dbReference type="EMBL" id="KAH8026077.1"/>
    </source>
</evidence>
<dbReference type="PROSITE" id="PS00028">
    <property type="entry name" value="ZINC_FINGER_C2H2_1"/>
    <property type="match status" value="1"/>
</dbReference>
<evidence type="ECO:0000259" key="3">
    <source>
        <dbReference type="PROSITE" id="PS50157"/>
    </source>
</evidence>
<dbReference type="EMBL" id="JABSTU010000007">
    <property type="protein sequence ID" value="KAH8026077.1"/>
    <property type="molecule type" value="Genomic_DNA"/>
</dbReference>
<dbReference type="PROSITE" id="PS50157">
    <property type="entry name" value="ZINC_FINGER_C2H2_2"/>
    <property type="match status" value="1"/>
</dbReference>
<proteinExistence type="predicted"/>
<reference evidence="4" key="2">
    <citation type="submission" date="2021-09" db="EMBL/GenBank/DDBJ databases">
        <authorList>
            <person name="Jia N."/>
            <person name="Wang J."/>
            <person name="Shi W."/>
            <person name="Du L."/>
            <person name="Sun Y."/>
            <person name="Zhan W."/>
            <person name="Jiang J."/>
            <person name="Wang Q."/>
            <person name="Zhang B."/>
            <person name="Ji P."/>
            <person name="Sakyi L.B."/>
            <person name="Cui X."/>
            <person name="Yuan T."/>
            <person name="Jiang B."/>
            <person name="Yang W."/>
            <person name="Lam T.T.-Y."/>
            <person name="Chang Q."/>
            <person name="Ding S."/>
            <person name="Wang X."/>
            <person name="Zhu J."/>
            <person name="Ruan X."/>
            <person name="Zhao L."/>
            <person name="Wei J."/>
            <person name="Que T."/>
            <person name="Du C."/>
            <person name="Cheng J."/>
            <person name="Dai P."/>
            <person name="Han X."/>
            <person name="Huang E."/>
            <person name="Gao Y."/>
            <person name="Liu J."/>
            <person name="Shao H."/>
            <person name="Ye R."/>
            <person name="Li L."/>
            <person name="Wei W."/>
            <person name="Wang X."/>
            <person name="Wang C."/>
            <person name="Huo Q."/>
            <person name="Li W."/>
            <person name="Guo W."/>
            <person name="Chen H."/>
            <person name="Chen S."/>
            <person name="Zhou L."/>
            <person name="Zhou L."/>
            <person name="Ni X."/>
            <person name="Tian J."/>
            <person name="Zhou Y."/>
            <person name="Sheng Y."/>
            <person name="Liu T."/>
            <person name="Pan Y."/>
            <person name="Xia L."/>
            <person name="Li J."/>
            <person name="Zhao F."/>
            <person name="Cao W."/>
        </authorList>
    </citation>
    <scope>NUCLEOTIDE SEQUENCE</scope>
    <source>
        <strain evidence="4">Rmic-2018</strain>
        <tissue evidence="4">Larvae</tissue>
    </source>
</reference>
<dbReference type="AlphaFoldDB" id="A0A9J6DUZ3"/>
<keyword evidence="1" id="KW-0479">Metal-binding</keyword>
<keyword evidence="1" id="KW-0863">Zinc-finger</keyword>
<dbReference type="SMART" id="SM00355">
    <property type="entry name" value="ZnF_C2H2"/>
    <property type="match status" value="2"/>
</dbReference>
<dbReference type="GO" id="GO:0008270">
    <property type="term" value="F:zinc ion binding"/>
    <property type="evidence" value="ECO:0007669"/>
    <property type="project" value="UniProtKB-KW"/>
</dbReference>
<feature type="region of interest" description="Disordered" evidence="2">
    <location>
        <begin position="25"/>
        <end position="63"/>
    </location>
</feature>
<dbReference type="Proteomes" id="UP000821866">
    <property type="component" value="Unassembled WGS sequence"/>
</dbReference>
<dbReference type="InterPro" id="IPR036236">
    <property type="entry name" value="Znf_C2H2_sf"/>
</dbReference>
<evidence type="ECO:0000256" key="2">
    <source>
        <dbReference type="SAM" id="MobiDB-lite"/>
    </source>
</evidence>
<evidence type="ECO:0000313" key="5">
    <source>
        <dbReference type="Proteomes" id="UP000821866"/>
    </source>
</evidence>
<dbReference type="SUPFAM" id="SSF57667">
    <property type="entry name" value="beta-beta-alpha zinc fingers"/>
    <property type="match status" value="1"/>
</dbReference>
<keyword evidence="1" id="KW-0862">Zinc</keyword>
<dbReference type="Gene3D" id="3.30.160.60">
    <property type="entry name" value="Classic Zinc Finger"/>
    <property type="match status" value="1"/>
</dbReference>
<feature type="compositionally biased region" description="Low complexity" evidence="2">
    <location>
        <begin position="264"/>
        <end position="288"/>
    </location>
</feature>
<dbReference type="InterPro" id="IPR013087">
    <property type="entry name" value="Znf_C2H2_type"/>
</dbReference>
<feature type="compositionally biased region" description="Low complexity" evidence="2">
    <location>
        <begin position="227"/>
        <end position="247"/>
    </location>
</feature>
<feature type="domain" description="C2H2-type" evidence="3">
    <location>
        <begin position="509"/>
        <end position="536"/>
    </location>
</feature>
<feature type="compositionally biased region" description="Basic and acidic residues" evidence="2">
    <location>
        <begin position="195"/>
        <end position="208"/>
    </location>
</feature>